<feature type="region of interest" description="Disordered" evidence="1">
    <location>
        <begin position="45"/>
        <end position="86"/>
    </location>
</feature>
<evidence type="ECO:0000313" key="3">
    <source>
        <dbReference type="EMBL" id="PJE64468.1"/>
    </source>
</evidence>
<dbReference type="EMBL" id="PFEF01000006">
    <property type="protein sequence ID" value="PJE64468.1"/>
    <property type="molecule type" value="Genomic_DNA"/>
</dbReference>
<evidence type="ECO:0000256" key="2">
    <source>
        <dbReference type="SAM" id="Phobius"/>
    </source>
</evidence>
<reference evidence="4" key="1">
    <citation type="submission" date="2017-09" db="EMBL/GenBank/DDBJ databases">
        <title>Depth-based differentiation of microbial function through sediment-hosted aquifers and enrichment of novel symbionts in the deep terrestrial subsurface.</title>
        <authorList>
            <person name="Probst A.J."/>
            <person name="Ladd B."/>
            <person name="Jarett J.K."/>
            <person name="Geller-Mcgrath D.E."/>
            <person name="Sieber C.M.K."/>
            <person name="Emerson J.B."/>
            <person name="Anantharaman K."/>
            <person name="Thomas B.C."/>
            <person name="Malmstrom R."/>
            <person name="Stieglmeier M."/>
            <person name="Klingl A."/>
            <person name="Woyke T."/>
            <person name="Ryan C.M."/>
            <person name="Banfield J.F."/>
        </authorList>
    </citation>
    <scope>NUCLEOTIDE SEQUENCE [LARGE SCALE GENOMIC DNA]</scope>
</reference>
<organism evidence="3 4">
    <name type="scientific">Candidatus Ryanbacteria bacterium CG10_big_fil_rev_8_21_14_0_10_43_42</name>
    <dbReference type="NCBI Taxonomy" id="1974864"/>
    <lineage>
        <taxon>Bacteria</taxon>
        <taxon>Candidatus Ryaniibacteriota</taxon>
    </lineage>
</organism>
<name>A0A2M8KX12_9BACT</name>
<evidence type="ECO:0000313" key="4">
    <source>
        <dbReference type="Proteomes" id="UP000229098"/>
    </source>
</evidence>
<dbReference type="Proteomes" id="UP000229098">
    <property type="component" value="Unassembled WGS sequence"/>
</dbReference>
<dbReference type="AlphaFoldDB" id="A0A2M8KX12"/>
<evidence type="ECO:0000256" key="1">
    <source>
        <dbReference type="SAM" id="MobiDB-lite"/>
    </source>
</evidence>
<keyword evidence="2" id="KW-0812">Transmembrane</keyword>
<feature type="compositionally biased region" description="Basic residues" evidence="1">
    <location>
        <begin position="57"/>
        <end position="70"/>
    </location>
</feature>
<proteinExistence type="predicted"/>
<evidence type="ECO:0008006" key="5">
    <source>
        <dbReference type="Google" id="ProtNLM"/>
    </source>
</evidence>
<feature type="transmembrane region" description="Helical" evidence="2">
    <location>
        <begin position="127"/>
        <end position="146"/>
    </location>
</feature>
<gene>
    <name evidence="3" type="ORF">COU90_03425</name>
</gene>
<keyword evidence="2" id="KW-0472">Membrane</keyword>
<sequence length="503" mass="55222">MFMGDVFKNHPGEGTYPEGTPSAIPRDPSSGRFIVADILPPRKPDVRLTAMPEQIKKRAVKKPSAKKSSAKKVSAETPSEKNPFLSSTKKESLDMWFQKRKKSFDVPAPPPSDQTVFRQTPSSWKRVLGIVFILTALTGGGIYAFGQTFAKMHITLGLKSETHVVQKEIIIATDGREGSISGEVITISHPKQESFPATGHDTVETKAHGTITIYNAFSSQEQVLVANTRFEAPDGKIYRIQKPITVPGAGIKDGKIVPNSIDVTVYADTSGEEYNKDSADFTIPGFKGSPRFEGFYARTKTSLTGGFIGETNIITEKDRDAAEELLKNMAREEAYNNLKEAVPEEFILLDDAYEILTEENTFSPEAGDPAEQFTGSVVMEGRALIFRTEDLGAYLANALGLPSDRVHLANTDDISLSVVRRSLDAGTLVLEVTGPVQFLWNFSEDALVTDVLGAPSPDVLHDIFATYAAIDHAEVRFSPKWVRLIPPDRKNIVLTKEITDTQL</sequence>
<protein>
    <recommendedName>
        <fullName evidence="5">Baseplate protein J-like domain-containing protein</fullName>
    </recommendedName>
</protein>
<comment type="caution">
    <text evidence="3">The sequence shown here is derived from an EMBL/GenBank/DDBJ whole genome shotgun (WGS) entry which is preliminary data.</text>
</comment>
<accession>A0A2M8KX12</accession>
<keyword evidence="2" id="KW-1133">Transmembrane helix</keyword>
<feature type="region of interest" description="Disordered" evidence="1">
    <location>
        <begin position="1"/>
        <end position="31"/>
    </location>
</feature>